<gene>
    <name evidence="1" type="ORF">Q31a_04030</name>
</gene>
<protein>
    <submittedName>
        <fullName evidence="1">Uncharacterized protein</fullName>
    </submittedName>
</protein>
<evidence type="ECO:0000313" key="2">
    <source>
        <dbReference type="Proteomes" id="UP000318017"/>
    </source>
</evidence>
<dbReference type="AlphaFoldDB" id="A0A518G0Q8"/>
<dbReference type="Proteomes" id="UP000318017">
    <property type="component" value="Chromosome"/>
</dbReference>
<name>A0A518G0Q8_9BACT</name>
<keyword evidence="2" id="KW-1185">Reference proteome</keyword>
<organism evidence="1 2">
    <name type="scientific">Aureliella helgolandensis</name>
    <dbReference type="NCBI Taxonomy" id="2527968"/>
    <lineage>
        <taxon>Bacteria</taxon>
        <taxon>Pseudomonadati</taxon>
        <taxon>Planctomycetota</taxon>
        <taxon>Planctomycetia</taxon>
        <taxon>Pirellulales</taxon>
        <taxon>Pirellulaceae</taxon>
        <taxon>Aureliella</taxon>
    </lineage>
</organism>
<sequence length="69" mass="7391">MKFIGAAAIAASDHFTLYAATHGLRIAFILDDVLDKAKMLALRQPICPPQATQQIGHSTDKPFVPQAAS</sequence>
<reference evidence="1 2" key="1">
    <citation type="submission" date="2019-02" db="EMBL/GenBank/DDBJ databases">
        <title>Deep-cultivation of Planctomycetes and their phenomic and genomic characterization uncovers novel biology.</title>
        <authorList>
            <person name="Wiegand S."/>
            <person name="Jogler M."/>
            <person name="Boedeker C."/>
            <person name="Pinto D."/>
            <person name="Vollmers J."/>
            <person name="Rivas-Marin E."/>
            <person name="Kohn T."/>
            <person name="Peeters S.H."/>
            <person name="Heuer A."/>
            <person name="Rast P."/>
            <person name="Oberbeckmann S."/>
            <person name="Bunk B."/>
            <person name="Jeske O."/>
            <person name="Meyerdierks A."/>
            <person name="Storesund J.E."/>
            <person name="Kallscheuer N."/>
            <person name="Luecker S."/>
            <person name="Lage O.M."/>
            <person name="Pohl T."/>
            <person name="Merkel B.J."/>
            <person name="Hornburger P."/>
            <person name="Mueller R.-W."/>
            <person name="Bruemmer F."/>
            <person name="Labrenz M."/>
            <person name="Spormann A.M."/>
            <person name="Op den Camp H."/>
            <person name="Overmann J."/>
            <person name="Amann R."/>
            <person name="Jetten M.S.M."/>
            <person name="Mascher T."/>
            <person name="Medema M.H."/>
            <person name="Devos D.P."/>
            <person name="Kaster A.-K."/>
            <person name="Ovreas L."/>
            <person name="Rohde M."/>
            <person name="Galperin M.Y."/>
            <person name="Jogler C."/>
        </authorList>
    </citation>
    <scope>NUCLEOTIDE SEQUENCE [LARGE SCALE GENOMIC DNA]</scope>
    <source>
        <strain evidence="1 2">Q31a</strain>
    </source>
</reference>
<accession>A0A518G0Q8</accession>
<dbReference type="KEGG" id="ahel:Q31a_04030"/>
<dbReference type="EMBL" id="CP036298">
    <property type="protein sequence ID" value="QDV22120.1"/>
    <property type="molecule type" value="Genomic_DNA"/>
</dbReference>
<proteinExistence type="predicted"/>
<evidence type="ECO:0000313" key="1">
    <source>
        <dbReference type="EMBL" id="QDV22120.1"/>
    </source>
</evidence>